<evidence type="ECO:0000313" key="1">
    <source>
        <dbReference type="EMBL" id="EXV05274.1"/>
    </source>
</evidence>
<accession>A0A0A1V511</accession>
<gene>
    <name evidence="1" type="ORF">X797_002962</name>
</gene>
<proteinExistence type="predicted"/>
<organism evidence="1 2">
    <name type="scientific">Metarhizium robertsii</name>
    <dbReference type="NCBI Taxonomy" id="568076"/>
    <lineage>
        <taxon>Eukaryota</taxon>
        <taxon>Fungi</taxon>
        <taxon>Dikarya</taxon>
        <taxon>Ascomycota</taxon>
        <taxon>Pezizomycotina</taxon>
        <taxon>Sordariomycetes</taxon>
        <taxon>Hypocreomycetidae</taxon>
        <taxon>Hypocreales</taxon>
        <taxon>Clavicipitaceae</taxon>
        <taxon>Metarhizium</taxon>
    </lineage>
</organism>
<reference evidence="1 2" key="1">
    <citation type="submission" date="2014-02" db="EMBL/GenBank/DDBJ databases">
        <title>The genome sequence of the entomopathogenic fungus Metarhizium robertsii ARSEF 2575.</title>
        <authorList>
            <person name="Giuliano Garisto Donzelli B."/>
            <person name="Roe B.A."/>
            <person name="Macmil S.L."/>
            <person name="Krasnoff S.B."/>
            <person name="Gibson D.M."/>
        </authorList>
    </citation>
    <scope>NUCLEOTIDE SEQUENCE [LARGE SCALE GENOMIC DNA]</scope>
    <source>
        <strain evidence="1 2">ARSEF 2575</strain>
    </source>
</reference>
<protein>
    <submittedName>
        <fullName evidence="1">Uncharacterized protein</fullName>
    </submittedName>
</protein>
<comment type="caution">
    <text evidence="1">The sequence shown here is derived from an EMBL/GenBank/DDBJ whole genome shotgun (WGS) entry which is preliminary data.</text>
</comment>
<dbReference type="HOGENOM" id="CLU_108582_0_0_1"/>
<dbReference type="EMBL" id="JELW01000002">
    <property type="protein sequence ID" value="EXV05274.1"/>
    <property type="molecule type" value="Genomic_DNA"/>
</dbReference>
<sequence>MKYAILLAAATMGSCLPHSPSGQKLPFNFGLSGGRGCDIRGMRVMSCGTKKYCEAIDKLGSEDGRLHEDIRWSSTRECLDAHVPEPRNLPWKQPEEHNFCGSRGDESEVACGTEKYCNLFETKGRYKVSMSPYIWTKEQCLAAHQPNPDQILFPVD</sequence>
<dbReference type="OrthoDB" id="4940958at2759"/>
<name>A0A0A1V511_9HYPO</name>
<evidence type="ECO:0000313" key="2">
    <source>
        <dbReference type="Proteomes" id="UP000030151"/>
    </source>
</evidence>
<dbReference type="Proteomes" id="UP000030151">
    <property type="component" value="Unassembled WGS sequence"/>
</dbReference>
<dbReference type="AlphaFoldDB" id="A0A0A1V511"/>
<dbReference type="PROSITE" id="PS51257">
    <property type="entry name" value="PROKAR_LIPOPROTEIN"/>
    <property type="match status" value="1"/>
</dbReference>
<dbReference type="eggNOG" id="ENOG502R5I9">
    <property type="taxonomic scope" value="Eukaryota"/>
</dbReference>